<dbReference type="GO" id="GO:0016491">
    <property type="term" value="F:oxidoreductase activity"/>
    <property type="evidence" value="ECO:0007669"/>
    <property type="project" value="TreeGrafter"/>
</dbReference>
<sequence length="102" mass="11352">MTEEPSEVIHLVATLKAKPNQRAALFAALEEIVPSVRKEDGCLRYDLNVDRADPNVAVMLESWHDDAALQDHAQAAPFQSLKARLGELLAEPLLLQRLQKLV</sequence>
<dbReference type="GO" id="GO:0005829">
    <property type="term" value="C:cytosol"/>
    <property type="evidence" value="ECO:0007669"/>
    <property type="project" value="TreeGrafter"/>
</dbReference>
<dbReference type="PANTHER" id="PTHR33336:SF3">
    <property type="entry name" value="ABM DOMAIN-CONTAINING PROTEIN"/>
    <property type="match status" value="1"/>
</dbReference>
<dbReference type="PANTHER" id="PTHR33336">
    <property type="entry name" value="QUINOL MONOOXYGENASE YGIN-RELATED"/>
    <property type="match status" value="1"/>
</dbReference>
<dbReference type="InterPro" id="IPR007138">
    <property type="entry name" value="ABM_dom"/>
</dbReference>
<dbReference type="Proteomes" id="UP000246073">
    <property type="component" value="Unassembled WGS sequence"/>
</dbReference>
<accession>A0A2P9HE03</accession>
<gene>
    <name evidence="2" type="ORF">OHAE_5379</name>
</gene>
<dbReference type="PROSITE" id="PS51725">
    <property type="entry name" value="ABM"/>
    <property type="match status" value="1"/>
</dbReference>
<evidence type="ECO:0000313" key="2">
    <source>
        <dbReference type="EMBL" id="SPL62311.1"/>
    </source>
</evidence>
<evidence type="ECO:0000313" key="3">
    <source>
        <dbReference type="Proteomes" id="UP000246073"/>
    </source>
</evidence>
<proteinExistence type="predicted"/>
<protein>
    <recommendedName>
        <fullName evidence="1">ABM domain-containing protein</fullName>
    </recommendedName>
</protein>
<dbReference type="Gene3D" id="3.30.70.100">
    <property type="match status" value="1"/>
</dbReference>
<name>A0A2P9HE03_9HYPH</name>
<dbReference type="InterPro" id="IPR050744">
    <property type="entry name" value="AI-2_Isomerase_LsrG"/>
</dbReference>
<organism evidence="2 3">
    <name type="scientific">Ochrobactrum soli</name>
    <dbReference type="NCBI Taxonomy" id="2448455"/>
    <lineage>
        <taxon>Bacteria</taxon>
        <taxon>Pseudomonadati</taxon>
        <taxon>Pseudomonadota</taxon>
        <taxon>Alphaproteobacteria</taxon>
        <taxon>Hyphomicrobiales</taxon>
        <taxon>Brucellaceae</taxon>
        <taxon>Brucella/Ochrobactrum group</taxon>
        <taxon>Ochrobactrum</taxon>
    </lineage>
</organism>
<reference evidence="3" key="1">
    <citation type="submission" date="2017-12" db="EMBL/GenBank/DDBJ databases">
        <authorList>
            <person name="Diaz M."/>
        </authorList>
    </citation>
    <scope>NUCLEOTIDE SEQUENCE [LARGE SCALE GENOMIC DNA]</scope>
    <source>
        <strain evidence="3">FI11154</strain>
    </source>
</reference>
<dbReference type="AlphaFoldDB" id="A0A2P9HE03"/>
<dbReference type="EMBL" id="OOFM01000002">
    <property type="protein sequence ID" value="SPL62311.1"/>
    <property type="molecule type" value="Genomic_DNA"/>
</dbReference>
<feature type="domain" description="ABM" evidence="1">
    <location>
        <begin position="9"/>
        <end position="98"/>
    </location>
</feature>
<dbReference type="RefSeq" id="WP_109366607.1">
    <property type="nucleotide sequence ID" value="NZ_OOFM01000002.1"/>
</dbReference>
<dbReference type="Pfam" id="PF03992">
    <property type="entry name" value="ABM"/>
    <property type="match status" value="1"/>
</dbReference>
<evidence type="ECO:0000259" key="1">
    <source>
        <dbReference type="PROSITE" id="PS51725"/>
    </source>
</evidence>
<dbReference type="InterPro" id="IPR011008">
    <property type="entry name" value="Dimeric_a/b-barrel"/>
</dbReference>
<dbReference type="SUPFAM" id="SSF54909">
    <property type="entry name" value="Dimeric alpha+beta barrel"/>
    <property type="match status" value="1"/>
</dbReference>